<dbReference type="EMBL" id="JAAGBB010000016">
    <property type="protein sequence ID" value="MBR0665636.1"/>
    <property type="molecule type" value="Genomic_DNA"/>
</dbReference>
<dbReference type="PANTHER" id="PTHR44196">
    <property type="entry name" value="DEHYDROGENASE/REDUCTASE SDR FAMILY MEMBER 7B"/>
    <property type="match status" value="1"/>
</dbReference>
<evidence type="ECO:0000313" key="4">
    <source>
        <dbReference type="Proteomes" id="UP001196870"/>
    </source>
</evidence>
<evidence type="ECO:0000313" key="3">
    <source>
        <dbReference type="EMBL" id="MBR0665636.1"/>
    </source>
</evidence>
<dbReference type="PRINTS" id="PR00081">
    <property type="entry name" value="GDHRDH"/>
</dbReference>
<gene>
    <name evidence="3" type="ORF">GXW71_14850</name>
</gene>
<dbReference type="PROSITE" id="PS00061">
    <property type="entry name" value="ADH_SHORT"/>
    <property type="match status" value="1"/>
</dbReference>
<dbReference type="PANTHER" id="PTHR44196:SF3">
    <property type="entry name" value="SHORT CHAIN DEHYDROGENASE FAMILY PROTEIN"/>
    <property type="match status" value="1"/>
</dbReference>
<organism evidence="3 4">
    <name type="scientific">Plastoroseomonas hellenica</name>
    <dbReference type="NCBI Taxonomy" id="2687306"/>
    <lineage>
        <taxon>Bacteria</taxon>
        <taxon>Pseudomonadati</taxon>
        <taxon>Pseudomonadota</taxon>
        <taxon>Alphaproteobacteria</taxon>
        <taxon>Acetobacterales</taxon>
        <taxon>Acetobacteraceae</taxon>
        <taxon>Plastoroseomonas</taxon>
    </lineage>
</organism>
<dbReference type="InterPro" id="IPR036291">
    <property type="entry name" value="NAD(P)-bd_dom_sf"/>
</dbReference>
<protein>
    <submittedName>
        <fullName evidence="3">SDR family NAD(P)-dependent oxidoreductase</fullName>
    </submittedName>
</protein>
<dbReference type="Pfam" id="PF00106">
    <property type="entry name" value="adh_short"/>
    <property type="match status" value="1"/>
</dbReference>
<comment type="caution">
    <text evidence="3">The sequence shown here is derived from an EMBL/GenBank/DDBJ whole genome shotgun (WGS) entry which is preliminary data.</text>
</comment>
<evidence type="ECO:0000256" key="2">
    <source>
        <dbReference type="ARBA" id="ARBA00023002"/>
    </source>
</evidence>
<dbReference type="InterPro" id="IPR020904">
    <property type="entry name" value="Sc_DH/Rdtase_CS"/>
</dbReference>
<keyword evidence="4" id="KW-1185">Reference proteome</keyword>
<dbReference type="SUPFAM" id="SSF51735">
    <property type="entry name" value="NAD(P)-binding Rossmann-fold domains"/>
    <property type="match status" value="1"/>
</dbReference>
<name>A0ABS5EZC2_9PROT</name>
<sequence length="237" mass="24791">MIDIVPRTAIIIGASSGIGEALARRLAAEGWRLGLMARRLDRLNALAAEMNAVAAPIDLDDAAAARLALSALIDRLGGAGLVVLSAGTGHLNPALDWAPERETIAVNALGFAAVAQVAMTHFLARGSGHLVGISSVAKLRGSGGAPAYAASKAFVSTYLDGLRDLAKRRGLPIAVTEIAPGFVDTAMMQADRPFWVATPAKAAAQIHAAIRRRARHAYVTRRWGLIGFLLRRLPAPG</sequence>
<dbReference type="Gene3D" id="3.40.50.720">
    <property type="entry name" value="NAD(P)-binding Rossmann-like Domain"/>
    <property type="match status" value="1"/>
</dbReference>
<dbReference type="RefSeq" id="WP_211853307.1">
    <property type="nucleotide sequence ID" value="NZ_JAAGBB010000016.1"/>
</dbReference>
<dbReference type="InterPro" id="IPR002347">
    <property type="entry name" value="SDR_fam"/>
</dbReference>
<proteinExistence type="inferred from homology"/>
<dbReference type="Proteomes" id="UP001196870">
    <property type="component" value="Unassembled WGS sequence"/>
</dbReference>
<evidence type="ECO:0000256" key="1">
    <source>
        <dbReference type="ARBA" id="ARBA00006484"/>
    </source>
</evidence>
<comment type="similarity">
    <text evidence="1">Belongs to the short-chain dehydrogenases/reductases (SDR) family.</text>
</comment>
<accession>A0ABS5EZC2</accession>
<reference evidence="4" key="1">
    <citation type="journal article" date="2021" name="Syst. Appl. Microbiol.">
        <title>Roseomonas hellenica sp. nov., isolated from roots of wild-growing Alkanna tinctoria.</title>
        <authorList>
            <person name="Rat A."/>
            <person name="Naranjo H.D."/>
            <person name="Lebbe L."/>
            <person name="Cnockaert M."/>
            <person name="Krigas N."/>
            <person name="Grigoriadou K."/>
            <person name="Maloupa E."/>
            <person name="Willems A."/>
        </authorList>
    </citation>
    <scope>NUCLEOTIDE SEQUENCE [LARGE SCALE GENOMIC DNA]</scope>
    <source>
        <strain evidence="4">LMG 31523</strain>
    </source>
</reference>
<keyword evidence="2" id="KW-0560">Oxidoreductase</keyword>